<dbReference type="AlphaFoldDB" id="A0A8E4EY40"/>
<evidence type="ECO:0000256" key="8">
    <source>
        <dbReference type="ARBA" id="ARBA00048366"/>
    </source>
</evidence>
<comment type="function">
    <text evidence="9">Required for the formation of a threonylcarbamoyl group on adenosine at position 37 (t(6)A37) in tRNAs that read codons beginning with adenine. Catalyzes the conversion of L-threonine, HCO(3)(-)/CO(2) and ATP to give threonylcarbamoyl-AMP (TC-AMP) as the acyladenylate intermediate, with the release of diphosphate.</text>
</comment>
<evidence type="ECO:0000259" key="10">
    <source>
        <dbReference type="PROSITE" id="PS51163"/>
    </source>
</evidence>
<comment type="catalytic activity">
    <reaction evidence="8 9">
        <text>L-threonine + hydrogencarbonate + ATP = L-threonylcarbamoyladenylate + diphosphate + H2O</text>
        <dbReference type="Rhea" id="RHEA:36407"/>
        <dbReference type="ChEBI" id="CHEBI:15377"/>
        <dbReference type="ChEBI" id="CHEBI:17544"/>
        <dbReference type="ChEBI" id="CHEBI:30616"/>
        <dbReference type="ChEBI" id="CHEBI:33019"/>
        <dbReference type="ChEBI" id="CHEBI:57926"/>
        <dbReference type="ChEBI" id="CHEBI:73682"/>
        <dbReference type="EC" id="2.7.7.87"/>
    </reaction>
</comment>
<gene>
    <name evidence="9 11" type="primary">tsaC</name>
    <name evidence="11" type="ORF">PROFFT_A_02100</name>
</gene>
<dbReference type="KEGG" id="ptf:PROFFT_A_02100"/>
<evidence type="ECO:0000256" key="6">
    <source>
        <dbReference type="ARBA" id="ARBA00022741"/>
    </source>
</evidence>
<evidence type="ECO:0000256" key="9">
    <source>
        <dbReference type="HAMAP-Rule" id="MF_01852"/>
    </source>
</evidence>
<evidence type="ECO:0000256" key="1">
    <source>
        <dbReference type="ARBA" id="ARBA00004496"/>
    </source>
</evidence>
<dbReference type="PANTHER" id="PTHR17490:SF18">
    <property type="entry name" value="THREONYLCARBAMOYL-AMP SYNTHASE"/>
    <property type="match status" value="1"/>
</dbReference>
<dbReference type="InterPro" id="IPR023535">
    <property type="entry name" value="TC-AMP_synthase"/>
</dbReference>
<dbReference type="SUPFAM" id="SSF55821">
    <property type="entry name" value="YrdC/RibB"/>
    <property type="match status" value="1"/>
</dbReference>
<sequence length="190" mass="21280">MKNKKQKSSLKSMVQALKNAKVIAYPTESVFGLGCDPDSETAVHALLELKKRSWGKGLILIAAKYEQLLPYIDRTKLSEKKIEQLFSYNETPITWIIPAKITTPRWLIGHFSTIAVRVSHYSFIQILCSEFGKPIVSTSANLSGLKPCRTAQEVRLQFGDDLLLIDEAVGTSLQPSEIRDALTNQLFRQG</sequence>
<feature type="domain" description="YrdC-like" evidence="10">
    <location>
        <begin position="7"/>
        <end position="190"/>
    </location>
</feature>
<dbReference type="EMBL" id="LR890047">
    <property type="protein sequence ID" value="CAD6508895.1"/>
    <property type="molecule type" value="Genomic_DNA"/>
</dbReference>
<comment type="subcellular location">
    <subcellularLocation>
        <location evidence="1 9">Cytoplasm</location>
    </subcellularLocation>
</comment>
<proteinExistence type="inferred from homology"/>
<dbReference type="InterPro" id="IPR006070">
    <property type="entry name" value="Sua5-like_dom"/>
</dbReference>
<keyword evidence="5 9" id="KW-0548">Nucleotidyltransferase</keyword>
<keyword evidence="4 9" id="KW-0819">tRNA processing</keyword>
<evidence type="ECO:0000256" key="7">
    <source>
        <dbReference type="ARBA" id="ARBA00022840"/>
    </source>
</evidence>
<accession>A0A8E4EY40</accession>
<evidence type="ECO:0000256" key="2">
    <source>
        <dbReference type="ARBA" id="ARBA00022490"/>
    </source>
</evidence>
<name>A0A8E4EY40_9ENTR</name>
<protein>
    <recommendedName>
        <fullName evidence="9">Threonylcarbamoyl-AMP synthase</fullName>
        <shortName evidence="9">TC-AMP synthase</shortName>
        <ecNumber evidence="9">2.7.7.87</ecNumber>
    </recommendedName>
    <alternativeName>
        <fullName evidence="9">L-threonylcarbamoyladenylate synthase</fullName>
    </alternativeName>
    <alternativeName>
        <fullName evidence="9">t(6)A37 threonylcarbamoyladenosine biosynthesis protein TsaC</fullName>
    </alternativeName>
    <alternativeName>
        <fullName evidence="9">tRNA threonylcarbamoyladenosine biosynthesis protein TsaC</fullName>
    </alternativeName>
</protein>
<keyword evidence="2 9" id="KW-0963">Cytoplasm</keyword>
<dbReference type="GO" id="GO:0006450">
    <property type="term" value="P:regulation of translational fidelity"/>
    <property type="evidence" value="ECO:0007669"/>
    <property type="project" value="TreeGrafter"/>
</dbReference>
<reference evidence="11" key="1">
    <citation type="submission" date="2020-10" db="EMBL/GenBank/DDBJ databases">
        <authorList>
            <person name="Szabo G."/>
        </authorList>
    </citation>
    <scope>NUCLEOTIDE SEQUENCE</scope>
    <source>
        <strain evidence="11">PROFFT</strain>
    </source>
</reference>
<evidence type="ECO:0000256" key="5">
    <source>
        <dbReference type="ARBA" id="ARBA00022695"/>
    </source>
</evidence>
<dbReference type="Proteomes" id="UP000683585">
    <property type="component" value="Chromosome"/>
</dbReference>
<evidence type="ECO:0000313" key="12">
    <source>
        <dbReference type="Proteomes" id="UP000683585"/>
    </source>
</evidence>
<dbReference type="GO" id="GO:0002949">
    <property type="term" value="P:tRNA threonylcarbamoyladenosine modification"/>
    <property type="evidence" value="ECO:0007669"/>
    <property type="project" value="UniProtKB-UniRule"/>
</dbReference>
<keyword evidence="3 9" id="KW-0808">Transferase</keyword>
<dbReference type="EC" id="2.7.7.87" evidence="9"/>
<dbReference type="GO" id="GO:0000049">
    <property type="term" value="F:tRNA binding"/>
    <property type="evidence" value="ECO:0007669"/>
    <property type="project" value="TreeGrafter"/>
</dbReference>
<dbReference type="GO" id="GO:0061710">
    <property type="term" value="F:L-threonylcarbamoyladenylate synthase"/>
    <property type="evidence" value="ECO:0007669"/>
    <property type="project" value="UniProtKB-EC"/>
</dbReference>
<dbReference type="GO" id="GO:0003725">
    <property type="term" value="F:double-stranded RNA binding"/>
    <property type="evidence" value="ECO:0007669"/>
    <property type="project" value="InterPro"/>
</dbReference>
<keyword evidence="12" id="KW-1185">Reference proteome</keyword>
<dbReference type="GO" id="GO:0005524">
    <property type="term" value="F:ATP binding"/>
    <property type="evidence" value="ECO:0007669"/>
    <property type="project" value="UniProtKB-UniRule"/>
</dbReference>
<evidence type="ECO:0000313" key="11">
    <source>
        <dbReference type="EMBL" id="CAD6508895.1"/>
    </source>
</evidence>
<comment type="similarity">
    <text evidence="9">Belongs to the SUA5 family. TsaC subfamily.</text>
</comment>
<dbReference type="InterPro" id="IPR050156">
    <property type="entry name" value="TC-AMP_synthase_SUA5"/>
</dbReference>
<evidence type="ECO:0000256" key="3">
    <source>
        <dbReference type="ARBA" id="ARBA00022679"/>
    </source>
</evidence>
<keyword evidence="6 9" id="KW-0547">Nucleotide-binding</keyword>
<dbReference type="PANTHER" id="PTHR17490">
    <property type="entry name" value="SUA5"/>
    <property type="match status" value="1"/>
</dbReference>
<dbReference type="InterPro" id="IPR017945">
    <property type="entry name" value="DHBP_synth_RibB-like_a/b_dom"/>
</dbReference>
<organism evidence="11 12">
    <name type="scientific">Candidatus Profftia tarda</name>
    <dbReference type="NCBI Taxonomy" id="1177216"/>
    <lineage>
        <taxon>Bacteria</taxon>
        <taxon>Pseudomonadati</taxon>
        <taxon>Pseudomonadota</taxon>
        <taxon>Gammaproteobacteria</taxon>
        <taxon>Enterobacterales</taxon>
        <taxon>Enterobacteriaceae</taxon>
        <taxon>Candidatus Profftia</taxon>
    </lineage>
</organism>
<dbReference type="PROSITE" id="PS51163">
    <property type="entry name" value="YRDC"/>
    <property type="match status" value="1"/>
</dbReference>
<dbReference type="GO" id="GO:0005737">
    <property type="term" value="C:cytoplasm"/>
    <property type="evidence" value="ECO:0007669"/>
    <property type="project" value="UniProtKB-SubCell"/>
</dbReference>
<keyword evidence="7 9" id="KW-0067">ATP-binding</keyword>
<dbReference type="Gene3D" id="3.90.870.10">
    <property type="entry name" value="DHBP synthase"/>
    <property type="match status" value="1"/>
</dbReference>
<evidence type="ECO:0000256" key="4">
    <source>
        <dbReference type="ARBA" id="ARBA00022694"/>
    </source>
</evidence>
<dbReference type="HAMAP" id="MF_01852">
    <property type="entry name" value="TsaC"/>
    <property type="match status" value="1"/>
</dbReference>
<dbReference type="Pfam" id="PF01300">
    <property type="entry name" value="Sua5_yciO_yrdC"/>
    <property type="match status" value="1"/>
</dbReference>
<dbReference type="FunFam" id="3.90.870.10:FF:000004">
    <property type="entry name" value="Threonylcarbamoyl-AMP synthase"/>
    <property type="match status" value="1"/>
</dbReference>